<feature type="transmembrane region" description="Helical" evidence="8">
    <location>
        <begin position="427"/>
        <end position="449"/>
    </location>
</feature>
<gene>
    <name evidence="9" type="ORF">AK812_SmicGene42841</name>
</gene>
<feature type="transmembrane region" description="Helical" evidence="8">
    <location>
        <begin position="98"/>
        <end position="121"/>
    </location>
</feature>
<evidence type="ECO:0000313" key="10">
    <source>
        <dbReference type="Proteomes" id="UP000186817"/>
    </source>
</evidence>
<organism evidence="9 10">
    <name type="scientific">Symbiodinium microadriaticum</name>
    <name type="common">Dinoflagellate</name>
    <name type="synonym">Zooxanthella microadriatica</name>
    <dbReference type="NCBI Taxonomy" id="2951"/>
    <lineage>
        <taxon>Eukaryota</taxon>
        <taxon>Sar</taxon>
        <taxon>Alveolata</taxon>
        <taxon>Dinophyceae</taxon>
        <taxon>Suessiales</taxon>
        <taxon>Symbiodiniaceae</taxon>
        <taxon>Symbiodinium</taxon>
    </lineage>
</organism>
<protein>
    <submittedName>
        <fullName evidence="9">Putative permease</fullName>
    </submittedName>
</protein>
<accession>A0A1Q9C2I6</accession>
<evidence type="ECO:0000256" key="6">
    <source>
        <dbReference type="ARBA" id="ARBA00023136"/>
    </source>
</evidence>
<keyword evidence="5 8" id="KW-1133">Transmembrane helix</keyword>
<feature type="transmembrane region" description="Helical" evidence="8">
    <location>
        <begin position="173"/>
        <end position="196"/>
    </location>
</feature>
<evidence type="ECO:0000256" key="7">
    <source>
        <dbReference type="SAM" id="MobiDB-lite"/>
    </source>
</evidence>
<dbReference type="InterPro" id="IPR006043">
    <property type="entry name" value="NCS2"/>
</dbReference>
<dbReference type="Pfam" id="PF00860">
    <property type="entry name" value="Xan_ur_permease"/>
    <property type="match status" value="1"/>
</dbReference>
<comment type="similarity">
    <text evidence="2">Belongs to the nucleobase:cation symporter-2 (NCS2) (TC 2.A.40) family. Azg-like subfamily.</text>
</comment>
<dbReference type="GO" id="GO:0005345">
    <property type="term" value="F:purine nucleobase transmembrane transporter activity"/>
    <property type="evidence" value="ECO:0007669"/>
    <property type="project" value="TreeGrafter"/>
</dbReference>
<keyword evidence="4 8" id="KW-0812">Transmembrane</keyword>
<evidence type="ECO:0000313" key="9">
    <source>
        <dbReference type="EMBL" id="OLP77135.1"/>
    </source>
</evidence>
<evidence type="ECO:0000256" key="2">
    <source>
        <dbReference type="ARBA" id="ARBA00005697"/>
    </source>
</evidence>
<comment type="subcellular location">
    <subcellularLocation>
        <location evidence="1">Endomembrane system</location>
        <topology evidence="1">Multi-pass membrane protein</topology>
    </subcellularLocation>
</comment>
<dbReference type="PANTHER" id="PTHR43337">
    <property type="entry name" value="XANTHINE/URACIL PERMEASE C887.17-RELATED"/>
    <property type="match status" value="1"/>
</dbReference>
<reference evidence="9 10" key="1">
    <citation type="submission" date="2016-02" db="EMBL/GenBank/DDBJ databases">
        <title>Genome analysis of coral dinoflagellate symbionts highlights evolutionary adaptations to a symbiotic lifestyle.</title>
        <authorList>
            <person name="Aranda M."/>
            <person name="Li Y."/>
            <person name="Liew Y.J."/>
            <person name="Baumgarten S."/>
            <person name="Simakov O."/>
            <person name="Wilson M."/>
            <person name="Piel J."/>
            <person name="Ashoor H."/>
            <person name="Bougouffa S."/>
            <person name="Bajic V.B."/>
            <person name="Ryu T."/>
            <person name="Ravasi T."/>
            <person name="Bayer T."/>
            <person name="Micklem G."/>
            <person name="Kim H."/>
            <person name="Bhak J."/>
            <person name="Lajeunesse T.C."/>
            <person name="Voolstra C.R."/>
        </authorList>
    </citation>
    <scope>NUCLEOTIDE SEQUENCE [LARGE SCALE GENOMIC DNA]</scope>
    <source>
        <strain evidence="9 10">CCMP2467</strain>
    </source>
</reference>
<feature type="transmembrane region" description="Helical" evidence="8">
    <location>
        <begin position="128"/>
        <end position="153"/>
    </location>
</feature>
<evidence type="ECO:0000256" key="5">
    <source>
        <dbReference type="ARBA" id="ARBA00022989"/>
    </source>
</evidence>
<dbReference type="InterPro" id="IPR045018">
    <property type="entry name" value="Azg-like"/>
</dbReference>
<sequence>MTFPDALRPRSARPQRPLTGGGLPPRRLTECVEREDEKLCGGLLLLKVEGEAPVVKKATRSASWLEILGLKGNFSHLNFKDPFNVKKLGSSYTTEIRAGLTTFLAMAYILPVNSGMLSLAVPDMKEQLVCATALASFCGCWLMGILSNFPFMLAPGMGTNAYFTFSIVLGRGLPWQAGFAAVFIAGGMFTFLSVTGMRTLLIRLFPQGIKEVIGAGVGLFLTFIAFQSSEGMGISVADPATLVKLGSLSSSSYDSSKMWMALLVLVVTATLLSAKIPGAPLIGIVLGTVVCWIEGWVNGVEGSVFGYPFGTEGDRSAKDFHIFVPHGVVPWQQQIGSVLGVSTVSTFAESTAGVADGAKTGLASLVTGSCFLLAIPFSPIVSAVPPLASGPILCLLGAMMCSSVKGVDWDDFQEALPAFVAMITMPFTFSIGYGIIAGLALWIAIQLLLAPLRLYRKESPLVRCKMLWAGAFIEGTDEEQDGKKTPSTITPMQSEGQFVSERQKQEPQQEQEQEPQQKQEQEPQQELEQEHKQKQRGSVGLSLELERFRQAFREEAGTCLETLREAMRTAGIAQLHHQFAEQHKTDAADIQKLREHVEELLRLNARLRQQTLDQLGKDEMERCRDYMTGTCDAMKRMLDSQLKDQQLRVSSAAELAADRAALSCTRMVQAEWPTLKEMWRMWRQEDQERWTSLSSQITELQSQLQQTSKELHSATEQHRSDLSLQLADVEARVIEQMTASMKEELSAANAALLGDFPGHLQDLEAEVQTLPERLAAAVAADAPAAGAPAEVVEALVAQQLGGLHKTLQDEVVPCLHGCSLQHLSDKLEDALQVEEMRREVLRSSQEAEVAKIHSRHFEGIVPGYF</sequence>
<dbReference type="OrthoDB" id="417448at2759"/>
<feature type="region of interest" description="Disordered" evidence="7">
    <location>
        <begin position="1"/>
        <end position="26"/>
    </location>
</feature>
<evidence type="ECO:0000256" key="3">
    <source>
        <dbReference type="ARBA" id="ARBA00022448"/>
    </source>
</evidence>
<dbReference type="EMBL" id="LSRX01001838">
    <property type="protein sequence ID" value="OLP77135.1"/>
    <property type="molecule type" value="Genomic_DNA"/>
</dbReference>
<name>A0A1Q9C2I6_SYMMI</name>
<keyword evidence="10" id="KW-1185">Reference proteome</keyword>
<evidence type="ECO:0000256" key="4">
    <source>
        <dbReference type="ARBA" id="ARBA00022692"/>
    </source>
</evidence>
<feature type="region of interest" description="Disordered" evidence="7">
    <location>
        <begin position="478"/>
        <end position="538"/>
    </location>
</feature>
<proteinExistence type="inferred from homology"/>
<evidence type="ECO:0000256" key="8">
    <source>
        <dbReference type="SAM" id="Phobius"/>
    </source>
</evidence>
<feature type="transmembrane region" description="Helical" evidence="8">
    <location>
        <begin position="258"/>
        <end position="274"/>
    </location>
</feature>
<dbReference type="GO" id="GO:0012505">
    <property type="term" value="C:endomembrane system"/>
    <property type="evidence" value="ECO:0007669"/>
    <property type="project" value="UniProtKB-SubCell"/>
</dbReference>
<dbReference type="GO" id="GO:0005886">
    <property type="term" value="C:plasma membrane"/>
    <property type="evidence" value="ECO:0007669"/>
    <property type="project" value="TreeGrafter"/>
</dbReference>
<comment type="caution">
    <text evidence="9">The sequence shown here is derived from an EMBL/GenBank/DDBJ whole genome shotgun (WGS) entry which is preliminary data.</text>
</comment>
<dbReference type="Proteomes" id="UP000186817">
    <property type="component" value="Unassembled WGS sequence"/>
</dbReference>
<dbReference type="AlphaFoldDB" id="A0A1Q9C2I6"/>
<keyword evidence="6 8" id="KW-0472">Membrane</keyword>
<keyword evidence="3" id="KW-0813">Transport</keyword>
<feature type="compositionally biased region" description="Polar residues" evidence="7">
    <location>
        <begin position="485"/>
        <end position="497"/>
    </location>
</feature>
<dbReference type="PANTHER" id="PTHR43337:SF1">
    <property type="entry name" value="XANTHINE_URACIL PERMEASE C887.17-RELATED"/>
    <property type="match status" value="1"/>
</dbReference>
<evidence type="ECO:0000256" key="1">
    <source>
        <dbReference type="ARBA" id="ARBA00004127"/>
    </source>
</evidence>
<feature type="transmembrane region" description="Helical" evidence="8">
    <location>
        <begin position="208"/>
        <end position="226"/>
    </location>
</feature>